<name>M2XKF7_DOTSN</name>
<organism evidence="1 2">
    <name type="scientific">Dothistroma septosporum (strain NZE10 / CBS 128990)</name>
    <name type="common">Red band needle blight fungus</name>
    <name type="synonym">Mycosphaerella pini</name>
    <dbReference type="NCBI Taxonomy" id="675120"/>
    <lineage>
        <taxon>Eukaryota</taxon>
        <taxon>Fungi</taxon>
        <taxon>Dikarya</taxon>
        <taxon>Ascomycota</taxon>
        <taxon>Pezizomycotina</taxon>
        <taxon>Dothideomycetes</taxon>
        <taxon>Dothideomycetidae</taxon>
        <taxon>Mycosphaerellales</taxon>
        <taxon>Mycosphaerellaceae</taxon>
        <taxon>Dothistroma</taxon>
    </lineage>
</organism>
<dbReference type="EMBL" id="KB446540">
    <property type="protein sequence ID" value="EME42977.1"/>
    <property type="molecule type" value="Genomic_DNA"/>
</dbReference>
<reference evidence="1 2" key="2">
    <citation type="journal article" date="2012" name="PLoS Pathog.">
        <title>Diverse lifestyles and strategies of plant pathogenesis encoded in the genomes of eighteen Dothideomycetes fungi.</title>
        <authorList>
            <person name="Ohm R.A."/>
            <person name="Feau N."/>
            <person name="Henrissat B."/>
            <person name="Schoch C.L."/>
            <person name="Horwitz B.A."/>
            <person name="Barry K.W."/>
            <person name="Condon B.J."/>
            <person name="Copeland A.C."/>
            <person name="Dhillon B."/>
            <person name="Glaser F."/>
            <person name="Hesse C.N."/>
            <person name="Kosti I."/>
            <person name="LaButti K."/>
            <person name="Lindquist E.A."/>
            <person name="Lucas S."/>
            <person name="Salamov A.A."/>
            <person name="Bradshaw R.E."/>
            <person name="Ciuffetti L."/>
            <person name="Hamelin R.C."/>
            <person name="Kema G.H.J."/>
            <person name="Lawrence C."/>
            <person name="Scott J.A."/>
            <person name="Spatafora J.W."/>
            <person name="Turgeon B.G."/>
            <person name="de Wit P.J.G.M."/>
            <person name="Zhong S."/>
            <person name="Goodwin S.B."/>
            <person name="Grigoriev I.V."/>
        </authorList>
    </citation>
    <scope>NUCLEOTIDE SEQUENCE [LARGE SCALE GENOMIC DNA]</scope>
    <source>
        <strain evidence="2">NZE10 / CBS 128990</strain>
    </source>
</reference>
<gene>
    <name evidence="1" type="ORF">DOTSEDRAFT_72406</name>
</gene>
<dbReference type="Proteomes" id="UP000016933">
    <property type="component" value="Unassembled WGS sequence"/>
</dbReference>
<evidence type="ECO:0000313" key="2">
    <source>
        <dbReference type="Proteomes" id="UP000016933"/>
    </source>
</evidence>
<reference evidence="2" key="1">
    <citation type="journal article" date="2012" name="PLoS Genet.">
        <title>The genomes of the fungal plant pathogens Cladosporium fulvum and Dothistroma septosporum reveal adaptation to different hosts and lifestyles but also signatures of common ancestry.</title>
        <authorList>
            <person name="de Wit P.J.G.M."/>
            <person name="van der Burgt A."/>
            <person name="Oekmen B."/>
            <person name="Stergiopoulos I."/>
            <person name="Abd-Elsalam K.A."/>
            <person name="Aerts A.L."/>
            <person name="Bahkali A.H."/>
            <person name="Beenen H.G."/>
            <person name="Chettri P."/>
            <person name="Cox M.P."/>
            <person name="Datema E."/>
            <person name="de Vries R.P."/>
            <person name="Dhillon B."/>
            <person name="Ganley A.R."/>
            <person name="Griffiths S.A."/>
            <person name="Guo Y."/>
            <person name="Hamelin R.C."/>
            <person name="Henrissat B."/>
            <person name="Kabir M.S."/>
            <person name="Jashni M.K."/>
            <person name="Kema G."/>
            <person name="Klaubauf S."/>
            <person name="Lapidus A."/>
            <person name="Levasseur A."/>
            <person name="Lindquist E."/>
            <person name="Mehrabi R."/>
            <person name="Ohm R.A."/>
            <person name="Owen T.J."/>
            <person name="Salamov A."/>
            <person name="Schwelm A."/>
            <person name="Schijlen E."/>
            <person name="Sun H."/>
            <person name="van den Burg H.A."/>
            <person name="van Ham R.C.H.J."/>
            <person name="Zhang S."/>
            <person name="Goodwin S.B."/>
            <person name="Grigoriev I.V."/>
            <person name="Collemare J."/>
            <person name="Bradshaw R.E."/>
        </authorList>
    </citation>
    <scope>NUCLEOTIDE SEQUENCE [LARGE SCALE GENOMIC DNA]</scope>
    <source>
        <strain evidence="2">NZE10 / CBS 128990</strain>
    </source>
</reference>
<sequence>MRTGASLRWGGEIATMLDQPRRRYRLGVVLERSCNIARVHRMNLIMLDGASLARRECLYSLHVSYAQCGANRRQALTTRYDHFPRLHSNSIGHMCRAVSHHHRLLACRTALRHHGPARDEMKPVSPVNAMDLCHTVWPCAYAVDVHLGALVWQRQLRGI</sequence>
<evidence type="ECO:0000313" key="1">
    <source>
        <dbReference type="EMBL" id="EME42977.1"/>
    </source>
</evidence>
<keyword evidence="2" id="KW-1185">Reference proteome</keyword>
<dbReference type="HOGENOM" id="CLU_1660719_0_0_1"/>
<accession>M2XKF7</accession>
<proteinExistence type="predicted"/>
<protein>
    <submittedName>
        <fullName evidence="1">Uncharacterized protein</fullName>
    </submittedName>
</protein>
<dbReference type="AlphaFoldDB" id="M2XKF7"/>